<feature type="transmembrane region" description="Helical" evidence="1">
    <location>
        <begin position="227"/>
        <end position="246"/>
    </location>
</feature>
<gene>
    <name evidence="2" type="ORF">DVT68_12495</name>
</gene>
<feature type="transmembrane region" description="Helical" evidence="1">
    <location>
        <begin position="12"/>
        <end position="36"/>
    </location>
</feature>
<evidence type="ECO:0000256" key="1">
    <source>
        <dbReference type="SAM" id="Phobius"/>
    </source>
</evidence>
<keyword evidence="1" id="KW-1133">Transmembrane helix</keyword>
<dbReference type="EMBL" id="QQSY01000003">
    <property type="protein sequence ID" value="RDI97913.1"/>
    <property type="molecule type" value="Genomic_DNA"/>
</dbReference>
<dbReference type="AlphaFoldDB" id="A0A370K5J0"/>
<comment type="caution">
    <text evidence="2">The sequence shown here is derived from an EMBL/GenBank/DDBJ whole genome shotgun (WGS) entry which is preliminary data.</text>
</comment>
<accession>A0A370K5J0</accession>
<dbReference type="RefSeq" id="WP_114825430.1">
    <property type="nucleotide sequence ID" value="NZ_QQSY01000003.1"/>
</dbReference>
<feature type="transmembrane region" description="Helical" evidence="1">
    <location>
        <begin position="101"/>
        <end position="120"/>
    </location>
</feature>
<evidence type="ECO:0000313" key="2">
    <source>
        <dbReference type="EMBL" id="RDI97913.1"/>
    </source>
</evidence>
<organism evidence="2 3">
    <name type="scientific">Dyella solisilvae</name>
    <dbReference type="NCBI Taxonomy" id="1920168"/>
    <lineage>
        <taxon>Bacteria</taxon>
        <taxon>Pseudomonadati</taxon>
        <taxon>Pseudomonadota</taxon>
        <taxon>Gammaproteobacteria</taxon>
        <taxon>Lysobacterales</taxon>
        <taxon>Rhodanobacteraceae</taxon>
        <taxon>Dyella</taxon>
    </lineage>
</organism>
<keyword evidence="1" id="KW-0812">Transmembrane</keyword>
<feature type="transmembrane region" description="Helical" evidence="1">
    <location>
        <begin position="141"/>
        <end position="157"/>
    </location>
</feature>
<name>A0A370K5J0_9GAMM</name>
<dbReference type="PROSITE" id="PS51257">
    <property type="entry name" value="PROKAR_LIPOPROTEIN"/>
    <property type="match status" value="1"/>
</dbReference>
<feature type="transmembrane region" description="Helical" evidence="1">
    <location>
        <begin position="202"/>
        <end position="221"/>
    </location>
</feature>
<evidence type="ECO:0000313" key="3">
    <source>
        <dbReference type="Proteomes" id="UP000254711"/>
    </source>
</evidence>
<sequence>MDRSRSSSPAQLALALSMIALGCLGFIHGDVAMVWQHIPFEHLPGQRAIAYACATIELATGLGLLLPSTAATASAVLFVFMALWVVVLKLPAVLVAPGMEATWLGAGEIAVILAGSWILLATHARRPTFLVGTGGVRCARILFALSLPTIGLAHFFYAEQTAALVPAWLPWRMGWAYFTGAASLAACLGVLLGILPRLAATLESAMLGVITVLVWAPAIITNPTDRTAWTALVISAAIASGAWLVAESYRGEPWLARDRYPSALPAR</sequence>
<reference evidence="2 3" key="1">
    <citation type="submission" date="2018-07" db="EMBL/GenBank/DDBJ databases">
        <title>Dyella solisilvae sp. nov., isolated from the pine and broad-leaved mixed forest soil.</title>
        <authorList>
            <person name="Gao Z."/>
            <person name="Qiu L."/>
        </authorList>
    </citation>
    <scope>NUCLEOTIDE SEQUENCE [LARGE SCALE GENOMIC DNA]</scope>
    <source>
        <strain evidence="2 3">DHG54</strain>
    </source>
</reference>
<keyword evidence="3" id="KW-1185">Reference proteome</keyword>
<feature type="transmembrane region" description="Helical" evidence="1">
    <location>
        <begin position="48"/>
        <end position="66"/>
    </location>
</feature>
<dbReference type="OrthoDB" id="116843at2"/>
<dbReference type="Proteomes" id="UP000254711">
    <property type="component" value="Unassembled WGS sequence"/>
</dbReference>
<protein>
    <submittedName>
        <fullName evidence="2">DoxX family protein</fullName>
    </submittedName>
</protein>
<feature type="transmembrane region" description="Helical" evidence="1">
    <location>
        <begin position="73"/>
        <end position="95"/>
    </location>
</feature>
<feature type="transmembrane region" description="Helical" evidence="1">
    <location>
        <begin position="177"/>
        <end position="195"/>
    </location>
</feature>
<proteinExistence type="predicted"/>
<keyword evidence="1" id="KW-0472">Membrane</keyword>